<keyword evidence="2" id="KW-1185">Reference proteome</keyword>
<evidence type="ECO:0000313" key="2">
    <source>
        <dbReference type="Proteomes" id="UP000829447"/>
    </source>
</evidence>
<dbReference type="EMBL" id="CM040467">
    <property type="protein sequence ID" value="MCI4385707.1"/>
    <property type="molecule type" value="Genomic_DNA"/>
</dbReference>
<evidence type="ECO:0000313" key="1">
    <source>
        <dbReference type="EMBL" id="MCI4385707.1"/>
    </source>
</evidence>
<sequence length="167" mass="18873">MAFKVLVLLSVFLLAYLLAPLVFTSDIQSYPISLLVYNSLASPKWNLTFDTDIAYRGILLGAMRKIQATEKNFNFTIKEDPNYGPYLVSVNGVAGNDSEHTYWELLVKLQNGTIIRSDVGVGCCIPNPHDTVILNFTKWNSEEWCYNLAGVVWPWQTKSTMHCGKFI</sequence>
<organism evidence="1 2">
    <name type="scientific">Pangasianodon gigas</name>
    <name type="common">Mekong giant catfish</name>
    <name type="synonym">Pangasius gigas</name>
    <dbReference type="NCBI Taxonomy" id="30993"/>
    <lineage>
        <taxon>Eukaryota</taxon>
        <taxon>Metazoa</taxon>
        <taxon>Chordata</taxon>
        <taxon>Craniata</taxon>
        <taxon>Vertebrata</taxon>
        <taxon>Euteleostomi</taxon>
        <taxon>Actinopterygii</taxon>
        <taxon>Neopterygii</taxon>
        <taxon>Teleostei</taxon>
        <taxon>Ostariophysi</taxon>
        <taxon>Siluriformes</taxon>
        <taxon>Pangasiidae</taxon>
        <taxon>Pangasianodon</taxon>
    </lineage>
</organism>
<dbReference type="Proteomes" id="UP000829447">
    <property type="component" value="Linkage Group LG14"/>
</dbReference>
<name>A0ACC5X3A2_PANGG</name>
<gene>
    <name evidence="1" type="ORF">PGIGA_G00053800</name>
</gene>
<protein>
    <submittedName>
        <fullName evidence="1">Uncharacterized protein</fullName>
    </submittedName>
</protein>
<comment type="caution">
    <text evidence="1">The sequence shown here is derived from an EMBL/GenBank/DDBJ whole genome shotgun (WGS) entry which is preliminary data.</text>
</comment>
<proteinExistence type="predicted"/>
<accession>A0ACC5X3A2</accession>
<reference evidence="1 2" key="1">
    <citation type="journal article" date="2022" name="bioRxiv">
        <title>An ancient truncated duplication of the anti-Mullerian hormone receptor type 2 gene is a potential conserved master sex determinant in the Pangasiidae catfish family.</title>
        <authorList>
            <person name="Wen M."/>
            <person name="Pan Q."/>
            <person name="Jouanno E."/>
            <person name="Montfort J."/>
            <person name="Zahm M."/>
            <person name="Cabau C."/>
            <person name="Klopp C."/>
            <person name="Iampietro C."/>
            <person name="Roques C."/>
            <person name="Bouchez O."/>
            <person name="Castinel A."/>
            <person name="Donnadieu C."/>
            <person name="Parrinello H."/>
            <person name="Poncet C."/>
            <person name="Belmonte E."/>
            <person name="Gautier V."/>
            <person name="Avarre J.-C."/>
            <person name="Dugue R."/>
            <person name="Gustiano R."/>
            <person name="Ha T.T.T."/>
            <person name="Campet M."/>
            <person name="Sriphairoj K."/>
            <person name="Ribolli J."/>
            <person name="de Almeida F.L."/>
            <person name="Desvignes T."/>
            <person name="Postlethwait J.H."/>
            <person name="Bucao C.F."/>
            <person name="Robinson-Rechavi M."/>
            <person name="Bobe J."/>
            <person name="Herpin A."/>
            <person name="Guiguen Y."/>
        </authorList>
    </citation>
    <scope>NUCLEOTIDE SEQUENCE [LARGE SCALE GENOMIC DNA]</scope>
    <source>
        <strain evidence="1">YG-Dec2019</strain>
    </source>
</reference>